<keyword evidence="4" id="KW-0862">Zinc</keyword>
<keyword evidence="5" id="KW-0539">Nucleus</keyword>
<organism evidence="7 8">
    <name type="scientific">Puccinia coronata f. sp. avenae</name>
    <dbReference type="NCBI Taxonomy" id="200324"/>
    <lineage>
        <taxon>Eukaryota</taxon>
        <taxon>Fungi</taxon>
        <taxon>Dikarya</taxon>
        <taxon>Basidiomycota</taxon>
        <taxon>Pucciniomycotina</taxon>
        <taxon>Pucciniomycetes</taxon>
        <taxon>Pucciniales</taxon>
        <taxon>Pucciniaceae</taxon>
        <taxon>Puccinia</taxon>
    </lineage>
</organism>
<feature type="compositionally biased region" description="Acidic residues" evidence="6">
    <location>
        <begin position="122"/>
        <end position="131"/>
    </location>
</feature>
<protein>
    <recommendedName>
        <fullName evidence="9">hAT-like transposase RNase-H fold domain-containing protein</fullName>
    </recommendedName>
</protein>
<evidence type="ECO:0008006" key="9">
    <source>
        <dbReference type="Google" id="ProtNLM"/>
    </source>
</evidence>
<dbReference type="SUPFAM" id="SSF53098">
    <property type="entry name" value="Ribonuclease H-like"/>
    <property type="match status" value="1"/>
</dbReference>
<dbReference type="GO" id="GO:0005634">
    <property type="term" value="C:nucleus"/>
    <property type="evidence" value="ECO:0007669"/>
    <property type="project" value="UniProtKB-SubCell"/>
</dbReference>
<dbReference type="PANTHER" id="PTHR46481:SF10">
    <property type="entry name" value="ZINC FINGER BED DOMAIN-CONTAINING PROTEIN 39"/>
    <property type="match status" value="1"/>
</dbReference>
<proteinExistence type="predicted"/>
<sequence length="288" mass="31456">MANTMYALINDNGPDSFAQPSEWDPMTMHIQCMCHKIALIVNAGLSALLLKTLPPGKAKESVLGFFPVLGRVIEEEEPKTAQLGPDGNQPPTDWGSISGAAISGIEPATPDSKSDYGNADNEGSDIVDEAQSENSENEVNSAVKEKHTKSTKLQELTTKLDTVIKQITQSAAQRANFNRVAKDLGLKVAPLIAGYGIRWNIKFQSYQKAVNAREVINQILKDDQEQNGTGVFGNVLFSPRDWKEVDNLNKELEVFVKLTSQMEGNSATGTHVIPKYLELKESLSAKLV</sequence>
<gene>
    <name evidence="7" type="ORF">PCANC_07894</name>
</gene>
<keyword evidence="3" id="KW-0863">Zinc-finger</keyword>
<dbReference type="EMBL" id="PGCJ01000107">
    <property type="protein sequence ID" value="PLW47850.1"/>
    <property type="molecule type" value="Genomic_DNA"/>
</dbReference>
<name>A0A2N5VCX9_9BASI</name>
<dbReference type="Proteomes" id="UP000235388">
    <property type="component" value="Unassembled WGS sequence"/>
</dbReference>
<comment type="caution">
    <text evidence="7">The sequence shown here is derived from an EMBL/GenBank/DDBJ whole genome shotgun (WGS) entry which is preliminary data.</text>
</comment>
<evidence type="ECO:0000256" key="4">
    <source>
        <dbReference type="ARBA" id="ARBA00022833"/>
    </source>
</evidence>
<accession>A0A2N5VCX9</accession>
<keyword evidence="8" id="KW-1185">Reference proteome</keyword>
<dbReference type="PANTHER" id="PTHR46481">
    <property type="entry name" value="ZINC FINGER BED DOMAIN-CONTAINING PROTEIN 4"/>
    <property type="match status" value="1"/>
</dbReference>
<evidence type="ECO:0000256" key="3">
    <source>
        <dbReference type="ARBA" id="ARBA00022771"/>
    </source>
</evidence>
<evidence type="ECO:0000256" key="6">
    <source>
        <dbReference type="SAM" id="MobiDB-lite"/>
    </source>
</evidence>
<dbReference type="OrthoDB" id="2496852at2759"/>
<reference evidence="7 8" key="1">
    <citation type="submission" date="2017-11" db="EMBL/GenBank/DDBJ databases">
        <title>De novo assembly and phasing of dikaryotic genomes from two isolates of Puccinia coronata f. sp. avenae, the causal agent of oat crown rust.</title>
        <authorList>
            <person name="Miller M.E."/>
            <person name="Zhang Y."/>
            <person name="Omidvar V."/>
            <person name="Sperschneider J."/>
            <person name="Schwessinger B."/>
            <person name="Raley C."/>
            <person name="Palmer J.M."/>
            <person name="Garnica D."/>
            <person name="Upadhyaya N."/>
            <person name="Rathjen J."/>
            <person name="Taylor J.M."/>
            <person name="Park R.F."/>
            <person name="Dodds P.N."/>
            <person name="Hirsch C.D."/>
            <person name="Kianian S.F."/>
            <person name="Figueroa M."/>
        </authorList>
    </citation>
    <scope>NUCLEOTIDE SEQUENCE [LARGE SCALE GENOMIC DNA]</scope>
    <source>
        <strain evidence="7">12NC29</strain>
    </source>
</reference>
<dbReference type="GO" id="GO:0008270">
    <property type="term" value="F:zinc ion binding"/>
    <property type="evidence" value="ECO:0007669"/>
    <property type="project" value="UniProtKB-KW"/>
</dbReference>
<evidence type="ECO:0000313" key="8">
    <source>
        <dbReference type="Proteomes" id="UP000235388"/>
    </source>
</evidence>
<comment type="subcellular location">
    <subcellularLocation>
        <location evidence="1">Nucleus</location>
    </subcellularLocation>
</comment>
<dbReference type="InterPro" id="IPR052035">
    <property type="entry name" value="ZnF_BED_domain_contain"/>
</dbReference>
<feature type="region of interest" description="Disordered" evidence="6">
    <location>
        <begin position="77"/>
        <end position="150"/>
    </location>
</feature>
<dbReference type="AlphaFoldDB" id="A0A2N5VCX9"/>
<evidence type="ECO:0000256" key="1">
    <source>
        <dbReference type="ARBA" id="ARBA00004123"/>
    </source>
</evidence>
<dbReference type="InterPro" id="IPR012337">
    <property type="entry name" value="RNaseH-like_sf"/>
</dbReference>
<evidence type="ECO:0000256" key="2">
    <source>
        <dbReference type="ARBA" id="ARBA00022723"/>
    </source>
</evidence>
<keyword evidence="2" id="KW-0479">Metal-binding</keyword>
<evidence type="ECO:0000256" key="5">
    <source>
        <dbReference type="ARBA" id="ARBA00023242"/>
    </source>
</evidence>
<evidence type="ECO:0000313" key="7">
    <source>
        <dbReference type="EMBL" id="PLW47850.1"/>
    </source>
</evidence>